<feature type="binding site" evidence="8">
    <location>
        <position position="277"/>
    </location>
    <ligand>
        <name>GTP</name>
        <dbReference type="ChEBI" id="CHEBI:37565"/>
    </ligand>
</feature>
<dbReference type="OrthoDB" id="9788394at2"/>
<feature type="region of interest" description="Disordered" evidence="9">
    <location>
        <begin position="358"/>
        <end position="382"/>
    </location>
</feature>
<keyword evidence="12" id="KW-1185">Reference proteome</keyword>
<feature type="compositionally biased region" description="Basic and acidic residues" evidence="9">
    <location>
        <begin position="362"/>
        <end position="372"/>
    </location>
</feature>
<dbReference type="HAMAP" id="MF_00316">
    <property type="entry name" value="MobA"/>
    <property type="match status" value="1"/>
</dbReference>
<dbReference type="GO" id="GO:0061603">
    <property type="term" value="F:molybdenum cofactor guanylyltransferase activity"/>
    <property type="evidence" value="ECO:0007669"/>
    <property type="project" value="UniProtKB-EC"/>
</dbReference>
<dbReference type="EMBL" id="PDLO01000002">
    <property type="protein sequence ID" value="PHK99105.1"/>
    <property type="molecule type" value="Genomic_DNA"/>
</dbReference>
<protein>
    <recommendedName>
        <fullName evidence="8">Probable molybdenum cofactor guanylyltransferase</fullName>
        <shortName evidence="8">MoCo guanylyltransferase</shortName>
        <ecNumber evidence="8">2.7.7.77</ecNumber>
    </recommendedName>
    <alternativeName>
        <fullName evidence="8">GTP:molybdopterin guanylyltransferase</fullName>
    </alternativeName>
    <alternativeName>
        <fullName evidence="8">Mo-MPT guanylyltransferase</fullName>
    </alternativeName>
    <alternativeName>
        <fullName evidence="8">Molybdopterin guanylyltransferase</fullName>
    </alternativeName>
    <alternativeName>
        <fullName evidence="8">Molybdopterin-guanine dinucleotide synthase</fullName>
        <shortName evidence="8">MGD synthase</shortName>
    </alternativeName>
</protein>
<evidence type="ECO:0000313" key="12">
    <source>
        <dbReference type="Proteomes" id="UP000226437"/>
    </source>
</evidence>
<dbReference type="Proteomes" id="UP000226437">
    <property type="component" value="Unassembled WGS sequence"/>
</dbReference>
<dbReference type="CDD" id="cd02503">
    <property type="entry name" value="MobA"/>
    <property type="match status" value="1"/>
</dbReference>
<evidence type="ECO:0000256" key="5">
    <source>
        <dbReference type="ARBA" id="ARBA00022842"/>
    </source>
</evidence>
<evidence type="ECO:0000256" key="6">
    <source>
        <dbReference type="ARBA" id="ARBA00023134"/>
    </source>
</evidence>
<dbReference type="PANTHER" id="PTHR19136:SF81">
    <property type="entry name" value="MOLYBDENUM COFACTOR GUANYLYLTRANSFERASE"/>
    <property type="match status" value="1"/>
</dbReference>
<feature type="binding site" evidence="8">
    <location>
        <position position="277"/>
    </location>
    <ligand>
        <name>Mg(2+)</name>
        <dbReference type="ChEBI" id="CHEBI:18420"/>
    </ligand>
</feature>
<feature type="domain" description="MobA-like NTP transferase" evidence="10">
    <location>
        <begin position="187"/>
        <end position="330"/>
    </location>
</feature>
<comment type="subcellular location">
    <subcellularLocation>
        <location evidence="8">Cytoplasm</location>
    </subcellularLocation>
</comment>
<keyword evidence="3 8" id="KW-0479">Metal-binding</keyword>
<evidence type="ECO:0000259" key="10">
    <source>
        <dbReference type="Pfam" id="PF12804"/>
    </source>
</evidence>
<comment type="domain">
    <text evidence="8">The N-terminal domain determines nucleotide recognition and specific binding, while the C-terminal domain determines the specific binding to the target protein.</text>
</comment>
<comment type="cofactor">
    <cofactor evidence="8">
        <name>Mg(2+)</name>
        <dbReference type="ChEBI" id="CHEBI:18420"/>
    </cofactor>
</comment>
<evidence type="ECO:0000256" key="3">
    <source>
        <dbReference type="ARBA" id="ARBA00022723"/>
    </source>
</evidence>
<proteinExistence type="inferred from homology"/>
<reference evidence="11 12" key="1">
    <citation type="submission" date="2017-10" db="EMBL/GenBank/DDBJ databases">
        <title>The draft genome sequence of Lewinella marina KCTC 32374.</title>
        <authorList>
            <person name="Wang K."/>
        </authorList>
    </citation>
    <scope>NUCLEOTIDE SEQUENCE [LARGE SCALE GENOMIC DNA]</scope>
    <source>
        <strain evidence="11 12">MKG-38</strain>
    </source>
</reference>
<feature type="binding site" evidence="8">
    <location>
        <begin position="190"/>
        <end position="192"/>
    </location>
    <ligand>
        <name>GTP</name>
        <dbReference type="ChEBI" id="CHEBI:37565"/>
    </ligand>
</feature>
<feature type="binding site" evidence="8">
    <location>
        <position position="248"/>
    </location>
    <ligand>
        <name>GTP</name>
        <dbReference type="ChEBI" id="CHEBI:37565"/>
    </ligand>
</feature>
<sequence>MLPLPAPAALSQTTMHQKHPKIARPALGHYARTEFAFLGSTCARMEAIMLRWADALSDSYRCLTVTGEHQEPEVATALRHDRKAFTSPRQNWNEFDDHLLGSTYDLALVNGNHYPASQQIVFVDAGKAGTLERRREQVTDVLAVVYVSGELPDWLPADAPVVPLERVDDLLPRIAEALQQAIPPLKALILAGGRSQRMGEDKSQIVYRNGQKEVDRLAALCADLNIPAFVAIRDEGDSGRFSQPTVADRFLGLGPAGAIASAFLTDPDAAWLILACDLPLLEAPIVRRLVEARRPDRVATALRGAGREWPEPLVAIYEPRAYQRLLQFLALGYSCPRKLLINSDTAVIDLEDNLPLTNANTPEDRERVRDLLGDPSTGKVGG</sequence>
<comment type="caution">
    <text evidence="11">The sequence shown here is derived from an EMBL/GenBank/DDBJ whole genome shotgun (WGS) entry which is preliminary data.</text>
</comment>
<dbReference type="EC" id="2.7.7.77" evidence="8"/>
<evidence type="ECO:0000256" key="1">
    <source>
        <dbReference type="ARBA" id="ARBA00022490"/>
    </source>
</evidence>
<dbReference type="GO" id="GO:0005737">
    <property type="term" value="C:cytoplasm"/>
    <property type="evidence" value="ECO:0007669"/>
    <property type="project" value="UniProtKB-SubCell"/>
</dbReference>
<keyword evidence="7 8" id="KW-0501">Molybdenum cofactor biosynthesis</keyword>
<dbReference type="PANTHER" id="PTHR19136">
    <property type="entry name" value="MOLYBDENUM COFACTOR GUANYLYLTRANSFERASE"/>
    <property type="match status" value="1"/>
</dbReference>
<dbReference type="GO" id="GO:0046872">
    <property type="term" value="F:metal ion binding"/>
    <property type="evidence" value="ECO:0007669"/>
    <property type="project" value="UniProtKB-KW"/>
</dbReference>
<dbReference type="InterPro" id="IPR029044">
    <property type="entry name" value="Nucleotide-diphossugar_trans"/>
</dbReference>
<dbReference type="AlphaFoldDB" id="A0A2G0CGJ5"/>
<keyword evidence="6 8" id="KW-0342">GTP-binding</keyword>
<dbReference type="Pfam" id="PF12804">
    <property type="entry name" value="NTP_transf_3"/>
    <property type="match status" value="1"/>
</dbReference>
<keyword evidence="5 8" id="KW-0460">Magnesium</keyword>
<comment type="caution">
    <text evidence="8">Lacks conserved residue(s) required for the propagation of feature annotation.</text>
</comment>
<evidence type="ECO:0000256" key="4">
    <source>
        <dbReference type="ARBA" id="ARBA00022741"/>
    </source>
</evidence>
<dbReference type="GO" id="GO:0006777">
    <property type="term" value="P:Mo-molybdopterin cofactor biosynthetic process"/>
    <property type="evidence" value="ECO:0007669"/>
    <property type="project" value="UniProtKB-KW"/>
</dbReference>
<comment type="function">
    <text evidence="8">Transfers a GMP moiety from GTP to Mo-molybdopterin (Mo-MPT) cofactor (Moco or molybdenum cofactor) to form Mo-molybdopterin guanine dinucleotide (Mo-MGD) cofactor.</text>
</comment>
<name>A0A2G0CGJ5_9BACT</name>
<comment type="catalytic activity">
    <reaction evidence="8">
        <text>Mo-molybdopterin + GTP + H(+) = Mo-molybdopterin guanine dinucleotide + diphosphate</text>
        <dbReference type="Rhea" id="RHEA:34243"/>
        <dbReference type="ChEBI" id="CHEBI:15378"/>
        <dbReference type="ChEBI" id="CHEBI:33019"/>
        <dbReference type="ChEBI" id="CHEBI:37565"/>
        <dbReference type="ChEBI" id="CHEBI:71302"/>
        <dbReference type="ChEBI" id="CHEBI:71310"/>
        <dbReference type="EC" id="2.7.7.77"/>
    </reaction>
</comment>
<keyword evidence="1 8" id="KW-0963">Cytoplasm</keyword>
<dbReference type="InterPro" id="IPR013482">
    <property type="entry name" value="Molybde_CF_guanTrfase"/>
</dbReference>
<dbReference type="GO" id="GO:0005525">
    <property type="term" value="F:GTP binding"/>
    <property type="evidence" value="ECO:0007669"/>
    <property type="project" value="UniProtKB-UniRule"/>
</dbReference>
<keyword evidence="4 8" id="KW-0547">Nucleotide-binding</keyword>
<evidence type="ECO:0000256" key="2">
    <source>
        <dbReference type="ARBA" id="ARBA00022679"/>
    </source>
</evidence>
<keyword evidence="2 8" id="KW-0808">Transferase</keyword>
<accession>A0A2G0CGJ5</accession>
<evidence type="ECO:0000256" key="7">
    <source>
        <dbReference type="ARBA" id="ARBA00023150"/>
    </source>
</evidence>
<dbReference type="InterPro" id="IPR025877">
    <property type="entry name" value="MobA-like_NTP_Trfase"/>
</dbReference>
<organism evidence="11 12">
    <name type="scientific">Neolewinella marina</name>
    <dbReference type="NCBI Taxonomy" id="438751"/>
    <lineage>
        <taxon>Bacteria</taxon>
        <taxon>Pseudomonadati</taxon>
        <taxon>Bacteroidota</taxon>
        <taxon>Saprospiria</taxon>
        <taxon>Saprospirales</taxon>
        <taxon>Lewinellaceae</taxon>
        <taxon>Neolewinella</taxon>
    </lineage>
</organism>
<evidence type="ECO:0000313" key="11">
    <source>
        <dbReference type="EMBL" id="PHK99105.1"/>
    </source>
</evidence>
<gene>
    <name evidence="8" type="primary">mobA</name>
    <name evidence="11" type="ORF">CGL56_06490</name>
</gene>
<dbReference type="SUPFAM" id="SSF53448">
    <property type="entry name" value="Nucleotide-diphospho-sugar transferases"/>
    <property type="match status" value="1"/>
</dbReference>
<evidence type="ECO:0000256" key="8">
    <source>
        <dbReference type="HAMAP-Rule" id="MF_00316"/>
    </source>
</evidence>
<evidence type="ECO:0000256" key="9">
    <source>
        <dbReference type="SAM" id="MobiDB-lite"/>
    </source>
</evidence>
<dbReference type="Gene3D" id="3.90.550.10">
    <property type="entry name" value="Spore Coat Polysaccharide Biosynthesis Protein SpsA, Chain A"/>
    <property type="match status" value="1"/>
</dbReference>
<comment type="similarity">
    <text evidence="8">Belongs to the MobA family.</text>
</comment>